<gene>
    <name evidence="1" type="ORF">PRL19_08705</name>
</gene>
<evidence type="ECO:0008006" key="3">
    <source>
        <dbReference type="Google" id="ProtNLM"/>
    </source>
</evidence>
<dbReference type="EMBL" id="CP117466">
    <property type="protein sequence ID" value="WDA11399.1"/>
    <property type="molecule type" value="Genomic_DNA"/>
</dbReference>
<keyword evidence="2" id="KW-1185">Reference proteome</keyword>
<dbReference type="RefSeq" id="WP_273742655.1">
    <property type="nucleotide sequence ID" value="NZ_CP117466.1"/>
</dbReference>
<sequence>MPVLDTINRAFRDFVRFTGDGKPNAPVGAPLPIGDPRSGRHNPALAEIRAALIEVAQTQGDPEALQEIIGGLSTTTARYVQPIAAVSGGSGAAYTVTSDRIPINGQTFTWTPHVDSTVDNPTISISDGTTTATNALFSIDGGPVRLKGGAPYLVRKGAGVNYVLTQTHYGERRMSPIAPIRAASAVSGPSVFGSLQPVPVAGPEPYQIQPYHQRGAFQIQGVNGVIDCSNMIPGTQAEIYMRSGDRVVAGAGRSYIGRAGGTATATGVSVVRVSAMFADLYIEEIAGPAPTYTATIGAHLPIDRMLVMGGQSNANLFFRNGGIGGFSWGLRNWLQTPARTSVQWVNGATGGSALDRRSVNAGSENYWWDAIAGAPGPCMTTFTDAADAAVAAGGPAPSFVIWSQGEADAGAIQVGLLTTAQMTSTIRAVWGYIRARYPGIRILACPLGSHDDRNPDRGANAVRVAYLRAIEAESWAFHGAEFYDLQRPEDDIHYLGQSYAVLGARLARIWANVALGQTNSLGPRVTSSVVGAGGRSVNLLVDWGGAAFTPTMARVNGATPFGIYALAPGADPVTAPIPLMSVEVSGGVIRIASTFDLTGHQIGGVWGYMADARMGHIIRDTQLDPYHLMPGQPLRSFLQQL</sequence>
<evidence type="ECO:0000313" key="2">
    <source>
        <dbReference type="Proteomes" id="UP001216899"/>
    </source>
</evidence>
<evidence type="ECO:0000313" key="1">
    <source>
        <dbReference type="EMBL" id="WDA11399.1"/>
    </source>
</evidence>
<proteinExistence type="predicted"/>
<dbReference type="Proteomes" id="UP001216899">
    <property type="component" value="Chromosome"/>
</dbReference>
<dbReference type="SUPFAM" id="SSF52266">
    <property type="entry name" value="SGNH hydrolase"/>
    <property type="match status" value="1"/>
</dbReference>
<name>A0ABY7UP09_9RHOB</name>
<reference evidence="1 2" key="1">
    <citation type="submission" date="2023-02" db="EMBL/GenBank/DDBJ databases">
        <title>Whole genome sequenc of Paracoccus marcusii MBLB0836.</title>
        <authorList>
            <person name="Seo M.-J."/>
            <person name="Cho E.-S."/>
            <person name="Hwang C.Y."/>
        </authorList>
    </citation>
    <scope>NUCLEOTIDE SEQUENCE [LARGE SCALE GENOMIC DNA]</scope>
    <source>
        <strain evidence="1 2">MBLB0836</strain>
    </source>
</reference>
<accession>A0ABY7UP09</accession>
<dbReference type="Gene3D" id="3.40.50.1110">
    <property type="entry name" value="SGNH hydrolase"/>
    <property type="match status" value="1"/>
</dbReference>
<dbReference type="InterPro" id="IPR036514">
    <property type="entry name" value="SGNH_hydro_sf"/>
</dbReference>
<organism evidence="1 2">
    <name type="scientific">Paracoccus marcusii</name>
    <dbReference type="NCBI Taxonomy" id="59779"/>
    <lineage>
        <taxon>Bacteria</taxon>
        <taxon>Pseudomonadati</taxon>
        <taxon>Pseudomonadota</taxon>
        <taxon>Alphaproteobacteria</taxon>
        <taxon>Rhodobacterales</taxon>
        <taxon>Paracoccaceae</taxon>
        <taxon>Paracoccus</taxon>
    </lineage>
</organism>
<protein>
    <recommendedName>
        <fullName evidence="3">Sialate O-acetylesterase domain-containing protein</fullName>
    </recommendedName>
</protein>